<organism evidence="1 2">
    <name type="scientific">Pristionchus entomophagus</name>
    <dbReference type="NCBI Taxonomy" id="358040"/>
    <lineage>
        <taxon>Eukaryota</taxon>
        <taxon>Metazoa</taxon>
        <taxon>Ecdysozoa</taxon>
        <taxon>Nematoda</taxon>
        <taxon>Chromadorea</taxon>
        <taxon>Rhabditida</taxon>
        <taxon>Rhabditina</taxon>
        <taxon>Diplogasteromorpha</taxon>
        <taxon>Diplogasteroidea</taxon>
        <taxon>Neodiplogasteridae</taxon>
        <taxon>Pristionchus</taxon>
    </lineage>
</organism>
<reference evidence="1" key="1">
    <citation type="submission" date="2023-10" db="EMBL/GenBank/DDBJ databases">
        <title>Genome assembly of Pristionchus species.</title>
        <authorList>
            <person name="Yoshida K."/>
            <person name="Sommer R.J."/>
        </authorList>
    </citation>
    <scope>NUCLEOTIDE SEQUENCE</scope>
    <source>
        <strain evidence="1">RS0144</strain>
    </source>
</reference>
<gene>
    <name evidence="1" type="ORF">PENTCL1PPCAC_3987</name>
</gene>
<evidence type="ECO:0000313" key="1">
    <source>
        <dbReference type="EMBL" id="GMS81812.1"/>
    </source>
</evidence>
<sequence length="74" mass="8571">FLHRLLIDHSIDILTCAGFYELKRLCMLPIKANLLLSNEQKRIIDEEFLLSLIERGAHLPSRLLLLTWGRGNSK</sequence>
<protein>
    <recommendedName>
        <fullName evidence="3">Cytochrome P450</fullName>
    </recommendedName>
</protein>
<comment type="caution">
    <text evidence="1">The sequence shown here is derived from an EMBL/GenBank/DDBJ whole genome shotgun (WGS) entry which is preliminary data.</text>
</comment>
<accession>A0AAV5SGP2</accession>
<dbReference type="Proteomes" id="UP001432027">
    <property type="component" value="Unassembled WGS sequence"/>
</dbReference>
<keyword evidence="2" id="KW-1185">Reference proteome</keyword>
<dbReference type="AlphaFoldDB" id="A0AAV5SGP2"/>
<evidence type="ECO:0000313" key="2">
    <source>
        <dbReference type="Proteomes" id="UP001432027"/>
    </source>
</evidence>
<proteinExistence type="predicted"/>
<name>A0AAV5SGP2_9BILA</name>
<dbReference type="EMBL" id="BTSX01000001">
    <property type="protein sequence ID" value="GMS81812.1"/>
    <property type="molecule type" value="Genomic_DNA"/>
</dbReference>
<evidence type="ECO:0008006" key="3">
    <source>
        <dbReference type="Google" id="ProtNLM"/>
    </source>
</evidence>
<feature type="non-terminal residue" evidence="1">
    <location>
        <position position="74"/>
    </location>
</feature>
<feature type="non-terminal residue" evidence="1">
    <location>
        <position position="1"/>
    </location>
</feature>